<dbReference type="EMBL" id="CP038145">
    <property type="protein sequence ID" value="QBQ64114.1"/>
    <property type="molecule type" value="Genomic_DNA"/>
</dbReference>
<keyword evidence="1" id="KW-0808">Transferase</keyword>
<name>A0A4P7CJH0_9PAST</name>
<dbReference type="Proteomes" id="UP000294444">
    <property type="component" value="Chromosome"/>
</dbReference>
<dbReference type="RefSeq" id="WP_162856954.1">
    <property type="nucleotide sequence ID" value="NZ_CP038145.1"/>
</dbReference>
<dbReference type="PANTHER" id="PTHR32385">
    <property type="entry name" value="MANNOSYL PHOSPHORYLINOSITOL CERAMIDE SYNTHASE"/>
    <property type="match status" value="1"/>
</dbReference>
<reference evidence="2 3" key="1">
    <citation type="submission" date="2019-03" db="EMBL/GenBank/DDBJ databases">
        <authorList>
            <person name="Che Y."/>
            <person name="Zhou L."/>
        </authorList>
    </citation>
    <scope>NUCLEOTIDE SEQUENCE [LARGE SCALE GENOMIC DNA]</scope>
    <source>
        <strain evidence="2 3">AIFJ1607</strain>
    </source>
</reference>
<evidence type="ECO:0008006" key="4">
    <source>
        <dbReference type="Google" id="ProtNLM"/>
    </source>
</evidence>
<proteinExistence type="predicted"/>
<keyword evidence="3" id="KW-1185">Reference proteome</keyword>
<protein>
    <recommendedName>
        <fullName evidence="4">Glycosyltransferase</fullName>
    </recommendedName>
</protein>
<dbReference type="PANTHER" id="PTHR32385:SF15">
    <property type="entry name" value="INOSITOL PHOSPHOCERAMIDE MANNOSYLTRANSFERASE 1"/>
    <property type="match status" value="1"/>
</dbReference>
<dbReference type="AlphaFoldDB" id="A0A4P7CJH0"/>
<dbReference type="Pfam" id="PF04488">
    <property type="entry name" value="Gly_transf_sug"/>
    <property type="match status" value="1"/>
</dbReference>
<organism evidence="2 3">
    <name type="scientific">Actinobacillus indolicus</name>
    <dbReference type="NCBI Taxonomy" id="51049"/>
    <lineage>
        <taxon>Bacteria</taxon>
        <taxon>Pseudomonadati</taxon>
        <taxon>Pseudomonadota</taxon>
        <taxon>Gammaproteobacteria</taxon>
        <taxon>Pasteurellales</taxon>
        <taxon>Pasteurellaceae</taxon>
        <taxon>Actinobacillus</taxon>
    </lineage>
</organism>
<dbReference type="GO" id="GO:0016020">
    <property type="term" value="C:membrane"/>
    <property type="evidence" value="ECO:0007669"/>
    <property type="project" value="GOC"/>
</dbReference>
<accession>A0A4P7CJH0</accession>
<dbReference type="InterPro" id="IPR051706">
    <property type="entry name" value="Glycosyltransferase_domain"/>
</dbReference>
<dbReference type="GO" id="GO:0000030">
    <property type="term" value="F:mannosyltransferase activity"/>
    <property type="evidence" value="ECO:0007669"/>
    <property type="project" value="TreeGrafter"/>
</dbReference>
<dbReference type="Gene3D" id="3.90.550.20">
    <property type="match status" value="1"/>
</dbReference>
<dbReference type="KEGG" id="aio:EXH44_07740"/>
<dbReference type="InterPro" id="IPR007577">
    <property type="entry name" value="GlycoTrfase_DXD_sugar-bd_CS"/>
</dbReference>
<evidence type="ECO:0000256" key="1">
    <source>
        <dbReference type="ARBA" id="ARBA00022679"/>
    </source>
</evidence>
<dbReference type="InterPro" id="IPR029044">
    <property type="entry name" value="Nucleotide-diphossugar_trans"/>
</dbReference>
<evidence type="ECO:0000313" key="2">
    <source>
        <dbReference type="EMBL" id="QBQ64114.1"/>
    </source>
</evidence>
<dbReference type="GO" id="GO:0051999">
    <property type="term" value="P:mannosyl-inositol phosphorylceramide biosynthetic process"/>
    <property type="evidence" value="ECO:0007669"/>
    <property type="project" value="TreeGrafter"/>
</dbReference>
<evidence type="ECO:0000313" key="3">
    <source>
        <dbReference type="Proteomes" id="UP000294444"/>
    </source>
</evidence>
<sequence length="254" mass="28890">MNIFQIFISDEGEKDVVFSPYLEMAINSVKSSIPHTSHHIYSHQELREWIQHEYGNEILQAFDKLIPYAFKADLARYLLLYKFGGWYFDISVRVLNGVNVGNDIDFITFFDMPLYSKVSYACNNAIIYSKAKSIILEDTINEVLKNIANENYGKSVLAPTGPICLGKFVAKHTEKLNIHTGLFTELTPSYPNKNRGFVLDNGILFALHKPGNIGGDLTQLGAKGTNNYGELYRVRNIYNKNIHLPNDLILNYNI</sequence>
<gene>
    <name evidence="2" type="ORF">EXH44_07740</name>
</gene>
<dbReference type="SUPFAM" id="SSF53448">
    <property type="entry name" value="Nucleotide-diphospho-sugar transferases"/>
    <property type="match status" value="1"/>
</dbReference>